<dbReference type="RefSeq" id="WP_064030190.1">
    <property type="nucleotide sequence ID" value="NZ_LUUK01000183.1"/>
</dbReference>
<organism evidence="1 2">
    <name type="scientific">Methylomonas koyamae</name>
    <dbReference type="NCBI Taxonomy" id="702114"/>
    <lineage>
        <taxon>Bacteria</taxon>
        <taxon>Pseudomonadati</taxon>
        <taxon>Pseudomonadota</taxon>
        <taxon>Gammaproteobacteria</taxon>
        <taxon>Methylococcales</taxon>
        <taxon>Methylococcaceae</taxon>
        <taxon>Methylomonas</taxon>
    </lineage>
</organism>
<keyword evidence="2" id="KW-1185">Reference proteome</keyword>
<accession>A0A177NHQ3</accession>
<name>A0A177NHQ3_9GAMM</name>
<dbReference type="AlphaFoldDB" id="A0A177NHQ3"/>
<dbReference type="OrthoDB" id="983063at2"/>
<protein>
    <submittedName>
        <fullName evidence="1">Uncharacterized protein</fullName>
    </submittedName>
</protein>
<evidence type="ECO:0000313" key="1">
    <source>
        <dbReference type="EMBL" id="OAI16739.1"/>
    </source>
</evidence>
<proteinExistence type="predicted"/>
<evidence type="ECO:0000313" key="2">
    <source>
        <dbReference type="Proteomes" id="UP000077628"/>
    </source>
</evidence>
<dbReference type="Proteomes" id="UP000077628">
    <property type="component" value="Unassembled WGS sequence"/>
</dbReference>
<dbReference type="EMBL" id="LUUK01000183">
    <property type="protein sequence ID" value="OAI16739.1"/>
    <property type="molecule type" value="Genomic_DNA"/>
</dbReference>
<sequence length="146" mass="16959">MGKRDRKGNFTRPINTREELKVVASRELLTFSFKDLDETQPEDEPQTLILWKNESLLISFLKRLTELSKLTRAEAENQQQLKVYGDFPPNSDFFCPKHVNQKVAWAVIKAVGGQKGVVAGYIVESTFYIVFLDKNHRFWISEKKHT</sequence>
<reference evidence="2" key="1">
    <citation type="submission" date="2016-03" db="EMBL/GenBank/DDBJ databases">
        <authorList>
            <person name="Heylen K."/>
            <person name="De Vos P."/>
            <person name="Vekeman B."/>
        </authorList>
    </citation>
    <scope>NUCLEOTIDE SEQUENCE [LARGE SCALE GENOMIC DNA]</scope>
    <source>
        <strain evidence="2">R-45383</strain>
    </source>
</reference>
<comment type="caution">
    <text evidence="1">The sequence shown here is derived from an EMBL/GenBank/DDBJ whole genome shotgun (WGS) entry which is preliminary data.</text>
</comment>
<gene>
    <name evidence="1" type="ORF">A1355_09520</name>
</gene>